<dbReference type="PATRIC" id="fig|477184.5.peg.2418"/>
<dbReference type="eggNOG" id="COG3181">
    <property type="taxonomic scope" value="Bacteria"/>
</dbReference>
<sequence length="330" mass="34507">MKAVLATGRRAAMAAMLGAAALCVLPGAAAAQAWPDKPIRVIVPYAAGQGADLLARLVFQELGKRLNQPIVIENRAGAGGNIGSAAAARAPGDGYTFLFGTNATNAANEFLYANPGYDAAADFSGVAMIGLLPMVICTSDTDLPANSVPALIDRARARPNALNVGLPSTTAQVVFAEFVKSAQAPLFAVKYKASGQSLTDTMGGQIPLVIDTVTAARPYLASGKLRAVGITSLKSSDMLPGVKSVAEQGVPGFDVVAWDALFAPRGTPPKIVDELGEHIRHVLEQPEMRRKMLDIGVEPLVMPPAQLDAFVKDERQKWGAIIKAAGIRIE</sequence>
<name>H0F6P0_9BURK</name>
<evidence type="ECO:0000256" key="2">
    <source>
        <dbReference type="SAM" id="SignalP"/>
    </source>
</evidence>
<accession>H0F6P0</accession>
<dbReference type="PANTHER" id="PTHR42928:SF5">
    <property type="entry name" value="BLR1237 PROTEIN"/>
    <property type="match status" value="1"/>
</dbReference>
<dbReference type="RefSeq" id="WP_008162429.1">
    <property type="nucleotide sequence ID" value="NZ_AGUF01000045.1"/>
</dbReference>
<dbReference type="EMBL" id="AGUF01000045">
    <property type="protein sequence ID" value="EHK66052.1"/>
    <property type="molecule type" value="Genomic_DNA"/>
</dbReference>
<keyword evidence="2" id="KW-0732">Signal</keyword>
<organism evidence="3 4">
    <name type="scientific">Achromobacter arsenitoxydans SY8</name>
    <dbReference type="NCBI Taxonomy" id="477184"/>
    <lineage>
        <taxon>Bacteria</taxon>
        <taxon>Pseudomonadati</taxon>
        <taxon>Pseudomonadota</taxon>
        <taxon>Betaproteobacteria</taxon>
        <taxon>Burkholderiales</taxon>
        <taxon>Alcaligenaceae</taxon>
        <taxon>Achromobacter</taxon>
    </lineage>
</organism>
<dbReference type="STRING" id="477184.KYC_12178"/>
<dbReference type="Proteomes" id="UP000003113">
    <property type="component" value="Unassembled WGS sequence"/>
</dbReference>
<reference evidence="3 4" key="1">
    <citation type="journal article" date="2012" name="J. Bacteriol.">
        <title>Genome sequence of the highly efficient arsenite-oxidizing bacterium Achromobacter arsenitoxydans SY8.</title>
        <authorList>
            <person name="Li X."/>
            <person name="Hu Y."/>
            <person name="Gong J."/>
            <person name="Lin Y."/>
            <person name="Johnstone L."/>
            <person name="Rensing C."/>
            <person name="Wang G."/>
        </authorList>
    </citation>
    <scope>NUCLEOTIDE SEQUENCE [LARGE SCALE GENOMIC DNA]</scope>
    <source>
        <strain evidence="3 4">SY8</strain>
    </source>
</reference>
<comment type="caution">
    <text evidence="3">The sequence shown here is derived from an EMBL/GenBank/DDBJ whole genome shotgun (WGS) entry which is preliminary data.</text>
</comment>
<dbReference type="Gene3D" id="3.40.190.10">
    <property type="entry name" value="Periplasmic binding protein-like II"/>
    <property type="match status" value="1"/>
</dbReference>
<dbReference type="Pfam" id="PF03401">
    <property type="entry name" value="TctC"/>
    <property type="match status" value="1"/>
</dbReference>
<feature type="signal peptide" evidence="2">
    <location>
        <begin position="1"/>
        <end position="33"/>
    </location>
</feature>
<dbReference type="AlphaFoldDB" id="H0F6P0"/>
<gene>
    <name evidence="3" type="ORF">KYC_12178</name>
</gene>
<protein>
    <submittedName>
        <fullName evidence="3">Uncharacterized protein</fullName>
    </submittedName>
</protein>
<dbReference type="PIRSF" id="PIRSF017082">
    <property type="entry name" value="YflP"/>
    <property type="match status" value="1"/>
</dbReference>
<keyword evidence="4" id="KW-1185">Reference proteome</keyword>
<evidence type="ECO:0000313" key="4">
    <source>
        <dbReference type="Proteomes" id="UP000003113"/>
    </source>
</evidence>
<dbReference type="InterPro" id="IPR042100">
    <property type="entry name" value="Bug_dom1"/>
</dbReference>
<proteinExistence type="inferred from homology"/>
<evidence type="ECO:0000313" key="3">
    <source>
        <dbReference type="EMBL" id="EHK66052.1"/>
    </source>
</evidence>
<dbReference type="InterPro" id="IPR005064">
    <property type="entry name" value="BUG"/>
</dbReference>
<dbReference type="PANTHER" id="PTHR42928">
    <property type="entry name" value="TRICARBOXYLATE-BINDING PROTEIN"/>
    <property type="match status" value="1"/>
</dbReference>
<comment type="similarity">
    <text evidence="1">Belongs to the UPF0065 (bug) family.</text>
</comment>
<feature type="chain" id="PRO_5003532159" evidence="2">
    <location>
        <begin position="34"/>
        <end position="330"/>
    </location>
</feature>
<dbReference type="Gene3D" id="3.40.190.150">
    <property type="entry name" value="Bordetella uptake gene, domain 1"/>
    <property type="match status" value="1"/>
</dbReference>
<evidence type="ECO:0000256" key="1">
    <source>
        <dbReference type="ARBA" id="ARBA00006987"/>
    </source>
</evidence>